<evidence type="ECO:0000256" key="6">
    <source>
        <dbReference type="ARBA" id="ARBA00023136"/>
    </source>
</evidence>
<dbReference type="KEGG" id="spu:585291"/>
<feature type="transmembrane region" description="Helical" evidence="9">
    <location>
        <begin position="236"/>
        <end position="256"/>
    </location>
</feature>
<dbReference type="GeneID" id="585291"/>
<keyword evidence="7" id="KW-0175">Coiled coil</keyword>
<feature type="compositionally biased region" description="Polar residues" evidence="8">
    <location>
        <begin position="544"/>
        <end position="557"/>
    </location>
</feature>
<dbReference type="InterPro" id="IPR009231">
    <property type="entry name" value="Chloride_chnl_CLIC-like"/>
</dbReference>
<dbReference type="AlphaFoldDB" id="A0A7M7PKP2"/>
<protein>
    <recommendedName>
        <fullName evidence="3">Chloride channel CLIC-like protein 1</fullName>
    </recommendedName>
</protein>
<feature type="transmembrane region" description="Helical" evidence="9">
    <location>
        <begin position="357"/>
        <end position="379"/>
    </location>
</feature>
<dbReference type="GO" id="GO:0005254">
    <property type="term" value="F:chloride channel activity"/>
    <property type="evidence" value="ECO:0000318"/>
    <property type="project" value="GO_Central"/>
</dbReference>
<reference evidence="11" key="2">
    <citation type="submission" date="2021-01" db="UniProtKB">
        <authorList>
            <consortium name="EnsemblMetazoa"/>
        </authorList>
    </citation>
    <scope>IDENTIFICATION</scope>
</reference>
<evidence type="ECO:0000256" key="3">
    <source>
        <dbReference type="ARBA" id="ARBA00015571"/>
    </source>
</evidence>
<evidence type="ECO:0000256" key="5">
    <source>
        <dbReference type="ARBA" id="ARBA00022989"/>
    </source>
</evidence>
<dbReference type="FunCoup" id="A0A7M7PKP2">
    <property type="interactions" value="969"/>
</dbReference>
<evidence type="ECO:0000256" key="2">
    <source>
        <dbReference type="ARBA" id="ARBA00005944"/>
    </source>
</evidence>
<evidence type="ECO:0000313" key="11">
    <source>
        <dbReference type="EnsemblMetazoa" id="XP_030852208"/>
    </source>
</evidence>
<proteinExistence type="inferred from homology"/>
<dbReference type="PANTHER" id="PTHR34093:SF1">
    <property type="entry name" value="CHLORIDE CHANNEL CLIC-LIKE PROTEIN 1"/>
    <property type="match status" value="1"/>
</dbReference>
<organism evidence="11 12">
    <name type="scientific">Strongylocentrotus purpuratus</name>
    <name type="common">Purple sea urchin</name>
    <dbReference type="NCBI Taxonomy" id="7668"/>
    <lineage>
        <taxon>Eukaryota</taxon>
        <taxon>Metazoa</taxon>
        <taxon>Echinodermata</taxon>
        <taxon>Eleutherozoa</taxon>
        <taxon>Echinozoa</taxon>
        <taxon>Echinoidea</taxon>
        <taxon>Euechinoidea</taxon>
        <taxon>Echinacea</taxon>
        <taxon>Camarodonta</taxon>
        <taxon>Echinidea</taxon>
        <taxon>Strongylocentrotidae</taxon>
        <taxon>Strongylocentrotus</taxon>
    </lineage>
</organism>
<feature type="compositionally biased region" description="Polar residues" evidence="8">
    <location>
        <begin position="640"/>
        <end position="656"/>
    </location>
</feature>
<dbReference type="Proteomes" id="UP000007110">
    <property type="component" value="Unassembled WGS sequence"/>
</dbReference>
<feature type="signal peptide" evidence="10">
    <location>
        <begin position="1"/>
        <end position="31"/>
    </location>
</feature>
<feature type="compositionally biased region" description="Polar residues" evidence="8">
    <location>
        <begin position="606"/>
        <end position="629"/>
    </location>
</feature>
<evidence type="ECO:0000256" key="1">
    <source>
        <dbReference type="ARBA" id="ARBA00004141"/>
    </source>
</evidence>
<dbReference type="OMA" id="CKLEQMF"/>
<keyword evidence="4 9" id="KW-0812">Transmembrane</keyword>
<feature type="coiled-coil region" evidence="7">
    <location>
        <begin position="53"/>
        <end position="84"/>
    </location>
</feature>
<dbReference type="PANTHER" id="PTHR34093">
    <property type="entry name" value="CHLORIDE CHANNEL CLIC-LIKE PROTEIN 1"/>
    <property type="match status" value="1"/>
</dbReference>
<evidence type="ECO:0000256" key="8">
    <source>
        <dbReference type="SAM" id="MobiDB-lite"/>
    </source>
</evidence>
<reference evidence="12" key="1">
    <citation type="submission" date="2015-02" db="EMBL/GenBank/DDBJ databases">
        <title>Genome sequencing for Strongylocentrotus purpuratus.</title>
        <authorList>
            <person name="Murali S."/>
            <person name="Liu Y."/>
            <person name="Vee V."/>
            <person name="English A."/>
            <person name="Wang M."/>
            <person name="Skinner E."/>
            <person name="Han Y."/>
            <person name="Muzny D.M."/>
            <person name="Worley K.C."/>
            <person name="Gibbs R.A."/>
        </authorList>
    </citation>
    <scope>NUCLEOTIDE SEQUENCE</scope>
</reference>
<dbReference type="OrthoDB" id="10037397at2759"/>
<feature type="compositionally biased region" description="Basic and acidic residues" evidence="8">
    <location>
        <begin position="560"/>
        <end position="569"/>
    </location>
</feature>
<evidence type="ECO:0000313" key="12">
    <source>
        <dbReference type="Proteomes" id="UP000007110"/>
    </source>
</evidence>
<accession>A0A7M7PKP2</accession>
<keyword evidence="12" id="KW-1185">Reference proteome</keyword>
<dbReference type="GO" id="GO:0005783">
    <property type="term" value="C:endoplasmic reticulum"/>
    <property type="evidence" value="ECO:0000318"/>
    <property type="project" value="GO_Central"/>
</dbReference>
<keyword evidence="10" id="KW-0732">Signal</keyword>
<feature type="region of interest" description="Disordered" evidence="8">
    <location>
        <begin position="412"/>
        <end position="719"/>
    </location>
</feature>
<evidence type="ECO:0000256" key="9">
    <source>
        <dbReference type="SAM" id="Phobius"/>
    </source>
</evidence>
<comment type="similarity">
    <text evidence="2">Belongs to the chloride channel MCLC family.</text>
</comment>
<evidence type="ECO:0000256" key="10">
    <source>
        <dbReference type="SAM" id="SignalP"/>
    </source>
</evidence>
<feature type="chain" id="PRO_5029631894" description="Chloride channel CLIC-like protein 1" evidence="10">
    <location>
        <begin position="32"/>
        <end position="719"/>
    </location>
</feature>
<comment type="subcellular location">
    <subcellularLocation>
        <location evidence="1">Membrane</location>
        <topology evidence="1">Multi-pass membrane protein</topology>
    </subcellularLocation>
</comment>
<dbReference type="EnsemblMetazoa" id="XM_030996348">
    <property type="protein sequence ID" value="XP_030852208"/>
    <property type="gene ID" value="LOC585291"/>
</dbReference>
<sequence length="719" mass="80216">MGGSGNPALISCCLLFVCLCLTKQFSLYVDALNVDLDVDCVPDISDMVDYDPVTQTSARCEKMKREKQKAKDQCQANLADAQHNLEACLTASDFKPCVCPPPVECEDDVKAMPCRDADDMFFRRLVRHLVNVIQKKAPESGQVEAQMEIHLTSHDWKKLQSFADGKDDYRRADIHDVMVGMTMNIFYFNQTSIMEWLGEQVNLKSPAAILLTVSITVSCLVFGVGMYSDLYWNRRFMACLLTSIFVISVIWNWIYLYQEETIKRYRNAQKYEKIPANCMPHKMTWVQALQEWFSSMTSIRKDECFEYHRIYQVDPLFDIPPTRALSVTVSSLFVDNFKYFGRAVSEFHAEIFRDLPIWAALPALVSCYVFGFFALYAYIAAPRRVLKERPVLQQVRRGPPALGAAREHNLPIAEHIGEEDPHPGDGYREGDRIENILPPTLPVAREEKKKPSKQRGSPKKPPPGNQHRPRGAVGGRTHDQRGVDRDEDEEGQELFPGVKEVDDDSVQPLERDHEAGQSGLGPAVRPKTRPPGQTFQRPAHGNDADTSSSDSIETVQSKPRPRDFGDSRPSRQKTPVDRTTSIGDSDSGALVSHPYSEKSDGESLMGSVSGSTFPDQVASVSFSRDTSAGDQAYAADEETTASSNIPTGYTTPSSIGSPDDISVISQSPENTNSATYDFISTSSFGLSGEQPPGLAPEEVRAEQVEEDFEDDFVVLQTEK</sequence>
<evidence type="ECO:0000256" key="4">
    <source>
        <dbReference type="ARBA" id="ARBA00022692"/>
    </source>
</evidence>
<dbReference type="Pfam" id="PF05934">
    <property type="entry name" value="MCLC"/>
    <property type="match status" value="1"/>
</dbReference>
<dbReference type="RefSeq" id="XP_030852208.1">
    <property type="nucleotide sequence ID" value="XM_030996348.1"/>
</dbReference>
<keyword evidence="5 9" id="KW-1133">Transmembrane helix</keyword>
<feature type="compositionally biased region" description="Polar residues" evidence="8">
    <location>
        <begin position="663"/>
        <end position="685"/>
    </location>
</feature>
<feature type="transmembrane region" description="Helical" evidence="9">
    <location>
        <begin position="207"/>
        <end position="224"/>
    </location>
</feature>
<dbReference type="GO" id="GO:0016020">
    <property type="term" value="C:membrane"/>
    <property type="evidence" value="ECO:0000318"/>
    <property type="project" value="GO_Central"/>
</dbReference>
<evidence type="ECO:0000256" key="7">
    <source>
        <dbReference type="SAM" id="Coils"/>
    </source>
</evidence>
<feature type="compositionally biased region" description="Basic and acidic residues" evidence="8">
    <location>
        <begin position="412"/>
        <end position="434"/>
    </location>
</feature>
<keyword evidence="6 9" id="KW-0472">Membrane</keyword>
<dbReference type="InParanoid" id="A0A7M7PKP2"/>
<name>A0A7M7PKP2_STRPU</name>